<dbReference type="PANTHER" id="PTHR47969:SF15">
    <property type="entry name" value="CHROMOSOME-ASSOCIATED KINESIN KIF4A-RELATED"/>
    <property type="match status" value="1"/>
</dbReference>
<evidence type="ECO:0000256" key="2">
    <source>
        <dbReference type="ARBA" id="ARBA00022490"/>
    </source>
</evidence>
<name>D8UGC5_VOLCA</name>
<keyword evidence="5 6" id="KW-0175">Coiled coil</keyword>
<gene>
    <name evidence="8" type="ORF">VOLCADRAFT_107783</name>
</gene>
<dbReference type="GO" id="GO:0005737">
    <property type="term" value="C:cytoplasm"/>
    <property type="evidence" value="ECO:0007669"/>
    <property type="project" value="UniProtKB-SubCell"/>
</dbReference>
<sequence length="1368" mass="149516">MRLKMDLEDLRQDLAAITDKWQTAQAQCDLLRMNQAAAAAGLQHRQDNPGGPDGAELPMPGLDIVKGYVARIAELEAEVKSMKSLAVHLPYMRRRVHGLEPRTPGGVKTVGELDPASPGMSSVTGYGVQYRVARAHSMSAIGVRAKAMQRRLSPGPASMLDGPITLDGADGGGDGEDDAVLNQPGDLAVEEEEIFMAELAAHTLSQEKMKKEVALLQRQLEAKERKMVELMVNAGATPALKQHYDRAMADLEAQRDTLVAERKALMELRHQEREYARLQKIKQRTEDAHRRLSADIIRLKQQKVAVQKQLEANAKQFAQWRQERERELGQLRKQSRKDRAQIQHLQAMAAKQSAVLQRKISDATAARKRIKELEEEKRRKASQPQATAAVVTQPAGGGNVEIQPNAQAPLLRTDKERREWLQRELEMCNMSCEFRKVIDGELAQRAEATRKLKELEKRLTYLDQTQPASPLLMAGGHAVLPFSPNTASTMAMGAGAASDPEYRQKLLTKKRELEEKVAYHNEQITELQADWERQKAEEESRGGGALDPRRWTGLRTVAECRELLRTLFRMSVESKTLSNELTVDMVRYMEEVDVLRVQLDGAQKKSAQYRKLAITLQAAAAHVAAAPPHSSMSTQDETDKQVDAVLEALNVVRNNTPSAVTSRANRNVGLATTGGGDVEMQDAGSPDTPATSREGPTKALEFLSPVPRRGLPSYDAAGGAMKRYSPDYRHSNRGSDGQVNTIDKAKRVMCGTEQSDHRRSDDMEVDEGIEVKTRPEQAVVEDSDVEDDQGSSDDDDVVDNQDDDEEEEEDEEDEDSSGDEDSDGDRDWNPKNATPAPKFRSSRASRRSLACVGAGNTAGGSRRNSRRPSPTDTSSGDEDKFAEEQSKSRRGSRIGAGSRRGTTSRRNSDDNDPAAALEAPVLDDINLRRMCAGGPEARLQKLTVAALKEALKGKVIDGQKWVAGSKTRATMIQDYRRMLGLDKVPSQHQSLSHSPDSDGGGAAKYTEPNEGNDATASRRYRAESSGGGGAEISVGGAKQVVVPHVDASQRSKRSSEDDEPLPNAIGAAGSKWKWHGSMGSFIPYVTDPLCSPLHDVGILPACNNCPDNRRECWRSRNRGTPGRRTPLACCHEALLQAQLLNRLLHLQMWAYLVQPPAGVQHGQSTSPNLPRPPTGPGGFSPPSSSMGSPTPRSIPRSAGRPTSARMYSPGMSPDSREQRGFLYSGGENMQPDVTTPRGTMNASSEGKRTPLTSLYKEKAAAARERSAALRVSMQKNWEHQDQQHLRGSSLNGATTVHCVAMQLASATARVAASEETSSRKPFGAEEAGPTSAPGLEVTATVRHPGLDEPRSGGEDGNRAFRRVETGTS</sequence>
<feature type="compositionally biased region" description="Basic and acidic residues" evidence="7">
    <location>
        <begin position="877"/>
        <end position="887"/>
    </location>
</feature>
<evidence type="ECO:0000313" key="8">
    <source>
        <dbReference type="EMBL" id="EFJ41236.1"/>
    </source>
</evidence>
<feature type="coiled-coil region" evidence="6">
    <location>
        <begin position="206"/>
        <end position="302"/>
    </location>
</feature>
<evidence type="ECO:0000256" key="3">
    <source>
        <dbReference type="ARBA" id="ARBA00022741"/>
    </source>
</evidence>
<organism evidence="9">
    <name type="scientific">Volvox carteri f. nagariensis</name>
    <dbReference type="NCBI Taxonomy" id="3068"/>
    <lineage>
        <taxon>Eukaryota</taxon>
        <taxon>Viridiplantae</taxon>
        <taxon>Chlorophyta</taxon>
        <taxon>core chlorophytes</taxon>
        <taxon>Chlorophyceae</taxon>
        <taxon>CS clade</taxon>
        <taxon>Chlamydomonadales</taxon>
        <taxon>Volvocaceae</taxon>
        <taxon>Volvox</taxon>
    </lineage>
</organism>
<dbReference type="GO" id="GO:0003777">
    <property type="term" value="F:microtubule motor activity"/>
    <property type="evidence" value="ECO:0007669"/>
    <property type="project" value="InterPro"/>
</dbReference>
<keyword evidence="9" id="KW-1185">Reference proteome</keyword>
<dbReference type="GO" id="GO:0007052">
    <property type="term" value="P:mitotic spindle organization"/>
    <property type="evidence" value="ECO:0007669"/>
    <property type="project" value="TreeGrafter"/>
</dbReference>
<feature type="coiled-coil region" evidence="6">
    <location>
        <begin position="503"/>
        <end position="541"/>
    </location>
</feature>
<protein>
    <submittedName>
        <fullName evidence="8">Kif4 type kinesin</fullName>
    </submittedName>
</protein>
<feature type="region of interest" description="Disordered" evidence="7">
    <location>
        <begin position="657"/>
        <end position="919"/>
    </location>
</feature>
<evidence type="ECO:0000313" key="9">
    <source>
        <dbReference type="Proteomes" id="UP000001058"/>
    </source>
</evidence>
<feature type="compositionally biased region" description="Polar residues" evidence="7">
    <location>
        <begin position="1231"/>
        <end position="1244"/>
    </location>
</feature>
<reference evidence="8 9" key="1">
    <citation type="journal article" date="2010" name="Science">
        <title>Genomic analysis of organismal complexity in the multicellular green alga Volvox carteri.</title>
        <authorList>
            <person name="Prochnik S.E."/>
            <person name="Umen J."/>
            <person name="Nedelcu A.M."/>
            <person name="Hallmann A."/>
            <person name="Miller S.M."/>
            <person name="Nishii I."/>
            <person name="Ferris P."/>
            <person name="Kuo A."/>
            <person name="Mitros T."/>
            <person name="Fritz-Laylin L.K."/>
            <person name="Hellsten U."/>
            <person name="Chapman J."/>
            <person name="Simakov O."/>
            <person name="Rensing S.A."/>
            <person name="Terry A."/>
            <person name="Pangilinan J."/>
            <person name="Kapitonov V."/>
            <person name="Jurka J."/>
            <person name="Salamov A."/>
            <person name="Shapiro H."/>
            <person name="Schmutz J."/>
            <person name="Grimwood J."/>
            <person name="Lindquist E."/>
            <person name="Lucas S."/>
            <person name="Grigoriev I.V."/>
            <person name="Schmitt R."/>
            <person name="Kirk D."/>
            <person name="Rokhsar D.S."/>
        </authorList>
    </citation>
    <scope>NUCLEOTIDE SEQUENCE [LARGE SCALE GENOMIC DNA]</scope>
    <source>
        <strain evidence="9">f. Nagariensis / Eve</strain>
    </source>
</reference>
<feature type="compositionally biased region" description="Basic and acidic residues" evidence="7">
    <location>
        <begin position="1344"/>
        <end position="1368"/>
    </location>
</feature>
<feature type="region of interest" description="Disordered" evidence="7">
    <location>
        <begin position="374"/>
        <end position="402"/>
    </location>
</feature>
<feature type="region of interest" description="Disordered" evidence="7">
    <location>
        <begin position="1311"/>
        <end position="1368"/>
    </location>
</feature>
<feature type="coiled-coil region" evidence="6">
    <location>
        <begin position="438"/>
        <end position="465"/>
    </location>
</feature>
<dbReference type="KEGG" id="vcn:VOLCADRAFT_107783"/>
<dbReference type="PANTHER" id="PTHR47969">
    <property type="entry name" value="CHROMOSOME-ASSOCIATED KINESIN KIF4A-RELATED"/>
    <property type="match status" value="1"/>
</dbReference>
<dbReference type="InParanoid" id="D8UGC5"/>
<dbReference type="GO" id="GO:0005875">
    <property type="term" value="C:microtubule associated complex"/>
    <property type="evidence" value="ECO:0007669"/>
    <property type="project" value="TreeGrafter"/>
</dbReference>
<keyword evidence="3" id="KW-0547">Nucleotide-binding</keyword>
<dbReference type="eggNOG" id="KOG0244">
    <property type="taxonomic scope" value="Eukaryota"/>
</dbReference>
<keyword evidence="2" id="KW-0963">Cytoplasm</keyword>
<dbReference type="InterPro" id="IPR027640">
    <property type="entry name" value="Kinesin-like_fam"/>
</dbReference>
<evidence type="ECO:0000256" key="6">
    <source>
        <dbReference type="SAM" id="Coils"/>
    </source>
</evidence>
<dbReference type="GeneID" id="9627138"/>
<evidence type="ECO:0000256" key="7">
    <source>
        <dbReference type="SAM" id="MobiDB-lite"/>
    </source>
</evidence>
<dbReference type="Pfam" id="PF25764">
    <property type="entry name" value="KIF21A_4th"/>
    <property type="match status" value="1"/>
</dbReference>
<evidence type="ECO:0000256" key="4">
    <source>
        <dbReference type="ARBA" id="ARBA00022840"/>
    </source>
</evidence>
<comment type="subcellular location">
    <subcellularLocation>
        <location evidence="1">Cytoplasm</location>
    </subcellularLocation>
</comment>
<feature type="compositionally biased region" description="Low complexity" evidence="7">
    <location>
        <begin position="893"/>
        <end position="905"/>
    </location>
</feature>
<feature type="compositionally biased region" description="Acidic residues" evidence="7">
    <location>
        <begin position="779"/>
        <end position="824"/>
    </location>
</feature>
<evidence type="ECO:0000256" key="1">
    <source>
        <dbReference type="ARBA" id="ARBA00004496"/>
    </source>
</evidence>
<dbReference type="GO" id="GO:0007018">
    <property type="term" value="P:microtubule-based movement"/>
    <property type="evidence" value="ECO:0007669"/>
    <property type="project" value="InterPro"/>
</dbReference>
<dbReference type="Proteomes" id="UP000001058">
    <property type="component" value="Unassembled WGS sequence"/>
</dbReference>
<evidence type="ECO:0000256" key="5">
    <source>
        <dbReference type="ARBA" id="ARBA00023054"/>
    </source>
</evidence>
<dbReference type="GO" id="GO:0051231">
    <property type="term" value="P:spindle elongation"/>
    <property type="evidence" value="ECO:0007669"/>
    <property type="project" value="TreeGrafter"/>
</dbReference>
<dbReference type="GO" id="GO:0005524">
    <property type="term" value="F:ATP binding"/>
    <property type="evidence" value="ECO:0007669"/>
    <property type="project" value="UniProtKB-KW"/>
</dbReference>
<dbReference type="RefSeq" id="XP_002957687.1">
    <property type="nucleotide sequence ID" value="XM_002957641.1"/>
</dbReference>
<dbReference type="STRING" id="3068.D8UGC5"/>
<dbReference type="EMBL" id="GL378398">
    <property type="protein sequence ID" value="EFJ41236.1"/>
    <property type="molecule type" value="Genomic_DNA"/>
</dbReference>
<keyword evidence="4" id="KW-0067">ATP-binding</keyword>
<feature type="compositionally biased region" description="Low complexity" evidence="7">
    <location>
        <begin position="1180"/>
        <end position="1193"/>
    </location>
</feature>
<feature type="region of interest" description="Disordered" evidence="7">
    <location>
        <begin position="984"/>
        <end position="1064"/>
    </location>
</feature>
<accession>D8UGC5</accession>
<proteinExistence type="predicted"/>
<feature type="region of interest" description="Disordered" evidence="7">
    <location>
        <begin position="1158"/>
        <end position="1251"/>
    </location>
</feature>